<protein>
    <submittedName>
        <fullName evidence="1">Uncharacterized protein</fullName>
    </submittedName>
</protein>
<sequence>MAEGIELNISLNHLYCSICKGYLSSSPIRLSSDGSNICGRCSPLNRDVPVYRQSSLEAILSSALFPCKYRPNGCSMKLTFDCTHDHENICSYRKLDRSDSPQPGCSMQEESNNNGEIEQRTFVLENAELRVKVDGDNKSFSIKNNGCRVINPFNRRLSSNASSVTNMHNNWNERRNSNASTSSQARPRVWNYNANYHSFNDNDNYEPARNWNDVPHRGGQYYGNRRRWLFRKRSRKNSLVIIKGRTLYVTL</sequence>
<evidence type="ECO:0000313" key="2">
    <source>
        <dbReference type="Proteomes" id="UP000801492"/>
    </source>
</evidence>
<dbReference type="InterPro" id="IPR013083">
    <property type="entry name" value="Znf_RING/FYVE/PHD"/>
</dbReference>
<dbReference type="AlphaFoldDB" id="A0A8K0C4C9"/>
<keyword evidence="2" id="KW-1185">Reference proteome</keyword>
<dbReference type="PANTHER" id="PTHR45877:SF2">
    <property type="entry name" value="E3 UBIQUITIN-PROTEIN LIGASE SINA-RELATED"/>
    <property type="match status" value="1"/>
</dbReference>
<dbReference type="InterPro" id="IPR004162">
    <property type="entry name" value="SINA-like_animal"/>
</dbReference>
<dbReference type="PANTHER" id="PTHR45877">
    <property type="entry name" value="E3 UBIQUITIN-PROTEIN LIGASE SIAH2"/>
    <property type="match status" value="1"/>
</dbReference>
<dbReference type="UniPathway" id="UPA00143"/>
<gene>
    <name evidence="1" type="ORF">ILUMI_26447</name>
</gene>
<dbReference type="GO" id="GO:0043161">
    <property type="term" value="P:proteasome-mediated ubiquitin-dependent protein catabolic process"/>
    <property type="evidence" value="ECO:0007669"/>
    <property type="project" value="TreeGrafter"/>
</dbReference>
<name>A0A8K0C4C9_IGNLU</name>
<reference evidence="1" key="1">
    <citation type="submission" date="2019-08" db="EMBL/GenBank/DDBJ databases">
        <title>The genome of the North American firefly Photinus pyralis.</title>
        <authorList>
            <consortium name="Photinus pyralis genome working group"/>
            <person name="Fallon T.R."/>
            <person name="Sander Lower S.E."/>
            <person name="Weng J.-K."/>
        </authorList>
    </citation>
    <scope>NUCLEOTIDE SEQUENCE</scope>
    <source>
        <strain evidence="1">TRF0915ILg1</strain>
        <tissue evidence="1">Whole body</tissue>
    </source>
</reference>
<dbReference type="Gene3D" id="3.30.40.10">
    <property type="entry name" value="Zinc/RING finger domain, C3HC4 (zinc finger)"/>
    <property type="match status" value="1"/>
</dbReference>
<dbReference type="GO" id="GO:0061630">
    <property type="term" value="F:ubiquitin protein ligase activity"/>
    <property type="evidence" value="ECO:0007669"/>
    <property type="project" value="TreeGrafter"/>
</dbReference>
<dbReference type="GO" id="GO:0031624">
    <property type="term" value="F:ubiquitin conjugating enzyme binding"/>
    <property type="evidence" value="ECO:0007669"/>
    <property type="project" value="TreeGrafter"/>
</dbReference>
<proteinExistence type="predicted"/>
<evidence type="ECO:0000313" key="1">
    <source>
        <dbReference type="EMBL" id="KAF2879729.1"/>
    </source>
</evidence>
<dbReference type="GO" id="GO:0005737">
    <property type="term" value="C:cytoplasm"/>
    <property type="evidence" value="ECO:0007669"/>
    <property type="project" value="TreeGrafter"/>
</dbReference>
<organism evidence="1 2">
    <name type="scientific">Ignelater luminosus</name>
    <name type="common">Cucubano</name>
    <name type="synonym">Pyrophorus luminosus</name>
    <dbReference type="NCBI Taxonomy" id="2038154"/>
    <lineage>
        <taxon>Eukaryota</taxon>
        <taxon>Metazoa</taxon>
        <taxon>Ecdysozoa</taxon>
        <taxon>Arthropoda</taxon>
        <taxon>Hexapoda</taxon>
        <taxon>Insecta</taxon>
        <taxon>Pterygota</taxon>
        <taxon>Neoptera</taxon>
        <taxon>Endopterygota</taxon>
        <taxon>Coleoptera</taxon>
        <taxon>Polyphaga</taxon>
        <taxon>Elateriformia</taxon>
        <taxon>Elateroidea</taxon>
        <taxon>Elateridae</taxon>
        <taxon>Agrypninae</taxon>
        <taxon>Pyrophorini</taxon>
        <taxon>Ignelater</taxon>
    </lineage>
</organism>
<accession>A0A8K0C4C9</accession>
<dbReference type="EMBL" id="VTPC01091088">
    <property type="protein sequence ID" value="KAF2879729.1"/>
    <property type="molecule type" value="Genomic_DNA"/>
</dbReference>
<dbReference type="OrthoDB" id="6782172at2759"/>
<dbReference type="GO" id="GO:0016567">
    <property type="term" value="P:protein ubiquitination"/>
    <property type="evidence" value="ECO:0007669"/>
    <property type="project" value="UniProtKB-UniPathway"/>
</dbReference>
<dbReference type="Proteomes" id="UP000801492">
    <property type="component" value="Unassembled WGS sequence"/>
</dbReference>
<comment type="caution">
    <text evidence="1">The sequence shown here is derived from an EMBL/GenBank/DDBJ whole genome shotgun (WGS) entry which is preliminary data.</text>
</comment>
<dbReference type="SUPFAM" id="SSF49599">
    <property type="entry name" value="TRAF domain-like"/>
    <property type="match status" value="1"/>
</dbReference>